<protein>
    <submittedName>
        <fullName evidence="2">Uncharacterized protein</fullName>
    </submittedName>
</protein>
<evidence type="ECO:0000256" key="1">
    <source>
        <dbReference type="SAM" id="Phobius"/>
    </source>
</evidence>
<evidence type="ECO:0000313" key="2">
    <source>
        <dbReference type="EMBL" id="MTD57305.1"/>
    </source>
</evidence>
<dbReference type="AlphaFoldDB" id="A0A6N7YW65"/>
<dbReference type="RefSeq" id="WP_154759445.1">
    <property type="nucleotide sequence ID" value="NZ_WMBA01000046.1"/>
</dbReference>
<keyword evidence="3" id="KW-1185">Reference proteome</keyword>
<dbReference type="EMBL" id="WMBA01000046">
    <property type="protein sequence ID" value="MTD57305.1"/>
    <property type="molecule type" value="Genomic_DNA"/>
</dbReference>
<evidence type="ECO:0000313" key="3">
    <source>
        <dbReference type="Proteomes" id="UP000440096"/>
    </source>
</evidence>
<sequence>MNLRKVAGGRAAAGATVADDLSLGTIGLGVLLRDVVLTLAIAIVERRWQSPTRRHTEDDAMVMAD</sequence>
<name>A0A6N7YW65_9PSEU</name>
<keyword evidence="1" id="KW-1133">Transmembrane helix</keyword>
<proteinExistence type="predicted"/>
<keyword evidence="1" id="KW-0812">Transmembrane</keyword>
<feature type="transmembrane region" description="Helical" evidence="1">
    <location>
        <begin position="26"/>
        <end position="44"/>
    </location>
</feature>
<organism evidence="2 3">
    <name type="scientific">Amycolatopsis pithecellobii</name>
    <dbReference type="NCBI Taxonomy" id="664692"/>
    <lineage>
        <taxon>Bacteria</taxon>
        <taxon>Bacillati</taxon>
        <taxon>Actinomycetota</taxon>
        <taxon>Actinomycetes</taxon>
        <taxon>Pseudonocardiales</taxon>
        <taxon>Pseudonocardiaceae</taxon>
        <taxon>Amycolatopsis</taxon>
    </lineage>
</organism>
<gene>
    <name evidence="2" type="ORF">GKO32_25505</name>
</gene>
<comment type="caution">
    <text evidence="2">The sequence shown here is derived from an EMBL/GenBank/DDBJ whole genome shotgun (WGS) entry which is preliminary data.</text>
</comment>
<dbReference type="Proteomes" id="UP000440096">
    <property type="component" value="Unassembled WGS sequence"/>
</dbReference>
<keyword evidence="1" id="KW-0472">Membrane</keyword>
<reference evidence="2 3" key="1">
    <citation type="submission" date="2019-11" db="EMBL/GenBank/DDBJ databases">
        <title>Draft genome of Amycolatopsis RM579.</title>
        <authorList>
            <person name="Duangmal K."/>
            <person name="Mingma R."/>
        </authorList>
    </citation>
    <scope>NUCLEOTIDE SEQUENCE [LARGE SCALE GENOMIC DNA]</scope>
    <source>
        <strain evidence="2 3">RM579</strain>
    </source>
</reference>
<accession>A0A6N7YW65</accession>